<dbReference type="Pfam" id="PF13886">
    <property type="entry name" value="TM7S3_TM198"/>
    <property type="match status" value="1"/>
</dbReference>
<feature type="transmembrane region" description="Helical" evidence="7">
    <location>
        <begin position="213"/>
        <end position="230"/>
    </location>
</feature>
<evidence type="ECO:0000256" key="1">
    <source>
        <dbReference type="ARBA" id="ARBA00004141"/>
    </source>
</evidence>
<protein>
    <recommendedName>
        <fullName evidence="6">Transmembrane protein 198</fullName>
    </recommendedName>
</protein>
<dbReference type="PANTHER" id="PTHR31247">
    <property type="entry name" value="TRANSMEMBRANE PROTEIN 198 FAMILY MEMBER"/>
    <property type="match status" value="1"/>
</dbReference>
<keyword evidence="5 7" id="KW-0472">Membrane</keyword>
<evidence type="ECO:0000256" key="7">
    <source>
        <dbReference type="SAM" id="Phobius"/>
    </source>
</evidence>
<proteinExistence type="inferred from homology"/>
<comment type="similarity">
    <text evidence="2">Belongs to the TMEM198 family.</text>
</comment>
<feature type="transmembrane region" description="Helical" evidence="7">
    <location>
        <begin position="89"/>
        <end position="110"/>
    </location>
</feature>
<feature type="transmembrane region" description="Helical" evidence="7">
    <location>
        <begin position="175"/>
        <end position="193"/>
    </location>
</feature>
<feature type="transmembrane region" description="Helical" evidence="7">
    <location>
        <begin position="117"/>
        <end position="138"/>
    </location>
</feature>
<gene>
    <name evidence="9" type="ORF">RMAR00112_LOCUS35314</name>
</gene>
<name>A0A7S3ACI2_9RHOD</name>
<keyword evidence="4 7" id="KW-1133">Transmembrane helix</keyword>
<dbReference type="GO" id="GO:0005886">
    <property type="term" value="C:plasma membrane"/>
    <property type="evidence" value="ECO:0007669"/>
    <property type="project" value="TreeGrafter"/>
</dbReference>
<reference evidence="9" key="1">
    <citation type="submission" date="2021-01" db="EMBL/GenBank/DDBJ databases">
        <authorList>
            <person name="Corre E."/>
            <person name="Pelletier E."/>
            <person name="Niang G."/>
            <person name="Scheremetjew M."/>
            <person name="Finn R."/>
            <person name="Kale V."/>
            <person name="Holt S."/>
            <person name="Cochrane G."/>
            <person name="Meng A."/>
            <person name="Brown T."/>
            <person name="Cohen L."/>
        </authorList>
    </citation>
    <scope>NUCLEOTIDE SEQUENCE</scope>
    <source>
        <strain evidence="9">CCMP 769</strain>
    </source>
</reference>
<sequence length="288" mass="30441">MMIFAEVGTRSISEVPGAIQDAASGSADAVADYLSNHSPAAAAVLVAIGVIVAFNGRHLLAPFLFVLGAAPGGMLLLVASQAVFSGTDFQLVVSVIAFAVGCILFGWLFVSLLYDLGVFLLGALLAVVVASILTTYALYRINPSDPNLTFYLTAAFLGSVFGLLALSYKGAMVPLSSAFVGSYVAVRAIAFFIGGFPDPVDFASQEAEPGRSIYTGIIVFLGGIAAYNQWSSPTRMHRGKDETEALLSGEEEKSRFSHLSPTKVQSLREKYTFTPPRLASTHEEGDIP</sequence>
<feature type="transmembrane region" description="Helical" evidence="7">
    <location>
        <begin position="38"/>
        <end position="56"/>
    </location>
</feature>
<feature type="domain" description="TM7S3/TM198-like" evidence="8">
    <location>
        <begin position="42"/>
        <end position="200"/>
    </location>
</feature>
<evidence type="ECO:0000256" key="4">
    <source>
        <dbReference type="ARBA" id="ARBA00022989"/>
    </source>
</evidence>
<evidence type="ECO:0000256" key="3">
    <source>
        <dbReference type="ARBA" id="ARBA00022692"/>
    </source>
</evidence>
<accession>A0A7S3ACI2</accession>
<dbReference type="EMBL" id="HBHW01045450">
    <property type="protein sequence ID" value="CAE0067238.1"/>
    <property type="molecule type" value="Transcribed_RNA"/>
</dbReference>
<evidence type="ECO:0000256" key="6">
    <source>
        <dbReference type="ARBA" id="ARBA00049737"/>
    </source>
</evidence>
<dbReference type="PANTHER" id="PTHR31247:SF5">
    <property type="entry name" value="DUF4203 DOMAIN-CONTAINING PROTEIN"/>
    <property type="match status" value="1"/>
</dbReference>
<organism evidence="9">
    <name type="scientific">Rhodosorus marinus</name>
    <dbReference type="NCBI Taxonomy" id="101924"/>
    <lineage>
        <taxon>Eukaryota</taxon>
        <taxon>Rhodophyta</taxon>
        <taxon>Stylonematophyceae</taxon>
        <taxon>Stylonematales</taxon>
        <taxon>Stylonemataceae</taxon>
        <taxon>Rhodosorus</taxon>
    </lineage>
</organism>
<evidence type="ECO:0000313" key="9">
    <source>
        <dbReference type="EMBL" id="CAE0067238.1"/>
    </source>
</evidence>
<dbReference type="AlphaFoldDB" id="A0A7S3ACI2"/>
<dbReference type="InterPro" id="IPR040236">
    <property type="entry name" value="TMEM198"/>
</dbReference>
<feature type="transmembrane region" description="Helical" evidence="7">
    <location>
        <begin position="63"/>
        <end position="83"/>
    </location>
</feature>
<comment type="subcellular location">
    <subcellularLocation>
        <location evidence="1">Membrane</location>
        <topology evidence="1">Multi-pass membrane protein</topology>
    </subcellularLocation>
</comment>
<keyword evidence="3 7" id="KW-0812">Transmembrane</keyword>
<evidence type="ECO:0000256" key="5">
    <source>
        <dbReference type="ARBA" id="ARBA00023136"/>
    </source>
</evidence>
<evidence type="ECO:0000256" key="2">
    <source>
        <dbReference type="ARBA" id="ARBA00006244"/>
    </source>
</evidence>
<feature type="transmembrane region" description="Helical" evidence="7">
    <location>
        <begin position="150"/>
        <end position="168"/>
    </location>
</feature>
<evidence type="ECO:0000259" key="8">
    <source>
        <dbReference type="Pfam" id="PF13886"/>
    </source>
</evidence>
<dbReference type="InterPro" id="IPR025256">
    <property type="entry name" value="TM7S3/TM198-like_dom"/>
</dbReference>